<comment type="caution">
    <text evidence="2">The sequence shown here is derived from an EMBL/GenBank/DDBJ whole genome shotgun (WGS) entry which is preliminary data.</text>
</comment>
<reference evidence="2 3" key="1">
    <citation type="journal article" date="2023" name="BMC Biol.">
        <title>The compact genome of the sponge Oopsacas minuta (Hexactinellida) is lacking key metazoan core genes.</title>
        <authorList>
            <person name="Santini S."/>
            <person name="Schenkelaars Q."/>
            <person name="Jourda C."/>
            <person name="Duchesne M."/>
            <person name="Belahbib H."/>
            <person name="Rocher C."/>
            <person name="Selva M."/>
            <person name="Riesgo A."/>
            <person name="Vervoort M."/>
            <person name="Leys S.P."/>
            <person name="Kodjabachian L."/>
            <person name="Le Bivic A."/>
            <person name="Borchiellini C."/>
            <person name="Claverie J.M."/>
            <person name="Renard E."/>
        </authorList>
    </citation>
    <scope>NUCLEOTIDE SEQUENCE [LARGE SCALE GENOMIC DNA]</scope>
    <source>
        <strain evidence="2">SPO-2</strain>
    </source>
</reference>
<dbReference type="PANTHER" id="PTHR11496">
    <property type="entry name" value="ALCOHOL DEHYDROGENASE"/>
    <property type="match status" value="1"/>
</dbReference>
<evidence type="ECO:0000259" key="1">
    <source>
        <dbReference type="Pfam" id="PF25137"/>
    </source>
</evidence>
<evidence type="ECO:0000313" key="2">
    <source>
        <dbReference type="EMBL" id="KAI6660156.1"/>
    </source>
</evidence>
<dbReference type="InterPro" id="IPR056798">
    <property type="entry name" value="ADH_Fe_C"/>
</dbReference>
<protein>
    <submittedName>
        <fullName evidence="2">Hydroxyacid-oxoacid transhydrogenase, mitochondrial-like</fullName>
    </submittedName>
</protein>
<dbReference type="PANTHER" id="PTHR11496:SF83">
    <property type="entry name" value="HYDROXYACID-OXOACID TRANSHYDROGENASE, MITOCHONDRIAL"/>
    <property type="match status" value="1"/>
</dbReference>
<dbReference type="Gene3D" id="1.20.1090.10">
    <property type="entry name" value="Dehydroquinate synthase-like - alpha domain"/>
    <property type="match status" value="1"/>
</dbReference>
<gene>
    <name evidence="2" type="ORF">LOD99_10548</name>
</gene>
<organism evidence="2 3">
    <name type="scientific">Oopsacas minuta</name>
    <dbReference type="NCBI Taxonomy" id="111878"/>
    <lineage>
        <taxon>Eukaryota</taxon>
        <taxon>Metazoa</taxon>
        <taxon>Porifera</taxon>
        <taxon>Hexactinellida</taxon>
        <taxon>Hexasterophora</taxon>
        <taxon>Lyssacinosida</taxon>
        <taxon>Leucopsacidae</taxon>
        <taxon>Oopsacas</taxon>
    </lineage>
</organism>
<sequence length="193" mass="20831">MTGVKMKLIPRLIDRYFLPSVESIDDTLAKSQMSLASVKKGVGFGSAGVHISHALSYAISSKVIDYNPDGYPTDYLLIPHGLSAIITALAVFSEIGYVSPDRCMYLAQILGANTGNVKRLEAGKCLAGCLCHYMKRLGIPNGLSGLGSTEDDIPEIIEETLKILRLTCLSPILVCDTLLEGILHKSLTIDKSF</sequence>
<name>A0AAV7KFG6_9METZ</name>
<proteinExistence type="predicted"/>
<dbReference type="EMBL" id="JAKMXF010000041">
    <property type="protein sequence ID" value="KAI6660156.1"/>
    <property type="molecule type" value="Genomic_DNA"/>
</dbReference>
<keyword evidence="3" id="KW-1185">Reference proteome</keyword>
<dbReference type="Proteomes" id="UP001165289">
    <property type="component" value="Unassembled WGS sequence"/>
</dbReference>
<feature type="domain" description="Fe-containing alcohol dehydrogenase-like C-terminal" evidence="1">
    <location>
        <begin position="11"/>
        <end position="161"/>
    </location>
</feature>
<dbReference type="GO" id="GO:0005739">
    <property type="term" value="C:mitochondrion"/>
    <property type="evidence" value="ECO:0007669"/>
    <property type="project" value="TreeGrafter"/>
</dbReference>
<dbReference type="InterPro" id="IPR039697">
    <property type="entry name" value="Alcohol_dehydrogenase_Fe"/>
</dbReference>
<dbReference type="AlphaFoldDB" id="A0AAV7KFG6"/>
<dbReference type="GO" id="GO:0004022">
    <property type="term" value="F:alcohol dehydrogenase (NAD+) activity"/>
    <property type="evidence" value="ECO:0007669"/>
    <property type="project" value="TreeGrafter"/>
</dbReference>
<accession>A0AAV7KFG6</accession>
<evidence type="ECO:0000313" key="3">
    <source>
        <dbReference type="Proteomes" id="UP001165289"/>
    </source>
</evidence>
<dbReference type="SUPFAM" id="SSF56796">
    <property type="entry name" value="Dehydroquinate synthase-like"/>
    <property type="match status" value="1"/>
</dbReference>
<dbReference type="Pfam" id="PF25137">
    <property type="entry name" value="ADH_Fe_C"/>
    <property type="match status" value="1"/>
</dbReference>